<name>G2YS12_BOTF4</name>
<gene>
    <name evidence="1" type="ORF">BofuT4_P124580.1</name>
</gene>
<evidence type="ECO:0000313" key="1">
    <source>
        <dbReference type="EMBL" id="CCD54410.1"/>
    </source>
</evidence>
<dbReference type="Proteomes" id="UP000008177">
    <property type="component" value="Unplaced contigs"/>
</dbReference>
<sequence>MAIASMTAVYRFQASNPNSGSRPQNPSFHVSTIHFTHSTAASFPQFLQTRIQNMQYDIEVSIIIRGIWNCITIDPLEKQS</sequence>
<dbReference type="EMBL" id="FQ790351">
    <property type="protein sequence ID" value="CCD54410.1"/>
    <property type="molecule type" value="Genomic_DNA"/>
</dbReference>
<evidence type="ECO:0000313" key="2">
    <source>
        <dbReference type="Proteomes" id="UP000008177"/>
    </source>
</evidence>
<accession>G2YS12</accession>
<dbReference type="InParanoid" id="G2YS12"/>
<protein>
    <submittedName>
        <fullName evidence="1">Uncharacterized protein</fullName>
    </submittedName>
</protein>
<organism evidence="1 2">
    <name type="scientific">Botryotinia fuckeliana (strain T4)</name>
    <name type="common">Noble rot fungus</name>
    <name type="synonym">Botrytis cinerea</name>
    <dbReference type="NCBI Taxonomy" id="999810"/>
    <lineage>
        <taxon>Eukaryota</taxon>
        <taxon>Fungi</taxon>
        <taxon>Dikarya</taxon>
        <taxon>Ascomycota</taxon>
        <taxon>Pezizomycotina</taxon>
        <taxon>Leotiomycetes</taxon>
        <taxon>Helotiales</taxon>
        <taxon>Sclerotiniaceae</taxon>
        <taxon>Botrytis</taxon>
    </lineage>
</organism>
<proteinExistence type="predicted"/>
<reference evidence="2" key="1">
    <citation type="journal article" date="2011" name="PLoS Genet.">
        <title>Genomic analysis of the necrotrophic fungal pathogens Sclerotinia sclerotiorum and Botrytis cinerea.</title>
        <authorList>
            <person name="Amselem J."/>
            <person name="Cuomo C.A."/>
            <person name="van Kan J.A."/>
            <person name="Viaud M."/>
            <person name="Benito E.P."/>
            <person name="Couloux A."/>
            <person name="Coutinho P.M."/>
            <person name="de Vries R.P."/>
            <person name="Dyer P.S."/>
            <person name="Fillinger S."/>
            <person name="Fournier E."/>
            <person name="Gout L."/>
            <person name="Hahn M."/>
            <person name="Kohn L."/>
            <person name="Lapalu N."/>
            <person name="Plummer K.M."/>
            <person name="Pradier J.M."/>
            <person name="Quevillon E."/>
            <person name="Sharon A."/>
            <person name="Simon A."/>
            <person name="ten Have A."/>
            <person name="Tudzynski B."/>
            <person name="Tudzynski P."/>
            <person name="Wincker P."/>
            <person name="Andrew M."/>
            <person name="Anthouard V."/>
            <person name="Beever R.E."/>
            <person name="Beffa R."/>
            <person name="Benoit I."/>
            <person name="Bouzid O."/>
            <person name="Brault B."/>
            <person name="Chen Z."/>
            <person name="Choquer M."/>
            <person name="Collemare J."/>
            <person name="Cotton P."/>
            <person name="Danchin E.G."/>
            <person name="Da Silva C."/>
            <person name="Gautier A."/>
            <person name="Giraud C."/>
            <person name="Giraud T."/>
            <person name="Gonzalez C."/>
            <person name="Grossetete S."/>
            <person name="Guldener U."/>
            <person name="Henrissat B."/>
            <person name="Howlett B.J."/>
            <person name="Kodira C."/>
            <person name="Kretschmer M."/>
            <person name="Lappartient A."/>
            <person name="Leroch M."/>
            <person name="Levis C."/>
            <person name="Mauceli E."/>
            <person name="Neuveglise C."/>
            <person name="Oeser B."/>
            <person name="Pearson M."/>
            <person name="Poulain J."/>
            <person name="Poussereau N."/>
            <person name="Quesneville H."/>
            <person name="Rascle C."/>
            <person name="Schumacher J."/>
            <person name="Segurens B."/>
            <person name="Sexton A."/>
            <person name="Silva E."/>
            <person name="Sirven C."/>
            <person name="Soanes D.M."/>
            <person name="Talbot N.J."/>
            <person name="Templeton M."/>
            <person name="Yandava C."/>
            <person name="Yarden O."/>
            <person name="Zeng Q."/>
            <person name="Rollins J.A."/>
            <person name="Lebrun M.H."/>
            <person name="Dickman M."/>
        </authorList>
    </citation>
    <scope>NUCLEOTIDE SEQUENCE [LARGE SCALE GENOMIC DNA]</scope>
    <source>
        <strain evidence="2">T4</strain>
    </source>
</reference>
<dbReference type="AlphaFoldDB" id="G2YS12"/>
<dbReference type="HOGENOM" id="CLU_2589487_0_0_1"/>